<gene>
    <name evidence="3" type="ORF">QBC47DRAFT_318725</name>
</gene>
<evidence type="ECO:0000259" key="2">
    <source>
        <dbReference type="PROSITE" id="PS50837"/>
    </source>
</evidence>
<dbReference type="PROSITE" id="PS50837">
    <property type="entry name" value="NACHT"/>
    <property type="match status" value="1"/>
</dbReference>
<name>A0AAJ0BKF4_9PEZI</name>
<evidence type="ECO:0000256" key="1">
    <source>
        <dbReference type="ARBA" id="ARBA00022737"/>
    </source>
</evidence>
<dbReference type="Gene3D" id="3.40.50.300">
    <property type="entry name" value="P-loop containing nucleotide triphosphate hydrolases"/>
    <property type="match status" value="1"/>
</dbReference>
<evidence type="ECO:0000313" key="4">
    <source>
        <dbReference type="Proteomes" id="UP001239445"/>
    </source>
</evidence>
<protein>
    <recommendedName>
        <fullName evidence="2">NACHT domain-containing protein</fullName>
    </recommendedName>
</protein>
<dbReference type="Proteomes" id="UP001239445">
    <property type="component" value="Unassembled WGS sequence"/>
</dbReference>
<feature type="domain" description="NACHT" evidence="2">
    <location>
        <begin position="262"/>
        <end position="432"/>
    </location>
</feature>
<dbReference type="AlphaFoldDB" id="A0AAJ0BKF4"/>
<dbReference type="SUPFAM" id="SSF52540">
    <property type="entry name" value="P-loop containing nucleoside triphosphate hydrolases"/>
    <property type="match status" value="1"/>
</dbReference>
<keyword evidence="1" id="KW-0677">Repeat</keyword>
<keyword evidence="4" id="KW-1185">Reference proteome</keyword>
<organism evidence="3 4">
    <name type="scientific">Echria macrotheca</name>
    <dbReference type="NCBI Taxonomy" id="438768"/>
    <lineage>
        <taxon>Eukaryota</taxon>
        <taxon>Fungi</taxon>
        <taxon>Dikarya</taxon>
        <taxon>Ascomycota</taxon>
        <taxon>Pezizomycotina</taxon>
        <taxon>Sordariomycetes</taxon>
        <taxon>Sordariomycetidae</taxon>
        <taxon>Sordariales</taxon>
        <taxon>Schizotheciaceae</taxon>
        <taxon>Echria</taxon>
    </lineage>
</organism>
<dbReference type="InterPro" id="IPR027417">
    <property type="entry name" value="P-loop_NTPase"/>
</dbReference>
<dbReference type="EMBL" id="MU839830">
    <property type="protein sequence ID" value="KAK1757521.1"/>
    <property type="molecule type" value="Genomic_DNA"/>
</dbReference>
<proteinExistence type="predicted"/>
<sequence length="969" mass="108520">MAESLAAFSSVVAVADVATAAIRAYNRFSRTVDFISYSEEFSDALQYMELVGNQQWKPLRHLVDEVWDDLDYLRVFALWEQEKMFPIRMAVAIFGRTILGQRGSRLENVIKRVEDRLGQLSLAMTQRQSGNREAFANEIRTLSKQRNLGGYDMAVVEALLAQYRNSQTTEEEANYFTSSVQLVNRLGLQPGGNSHTPADPAREAAVRQEADRGFLTLISFPAMGRRQNGIESASGSSHGQVFEESLGELWPGLSQWLAMGSGLYLIQGNEGSGKSTMMSHIYTHLETKPLLSEWAHPSPLVMAAFYLWRSGTRLERSEEGILRSLLHSVLSQLPQLMPVVFPKEWAALYAAASTYMAPATPGLGAWKVDELRSAFIRLLRQDRIPSKIFFLIDGLDEYIPEDNNRGPVVIIEFFRTEIGLSTHAKALVSSRPLDAFVNLGLEPQVKLDELNSGDIRTHVATILGGVRNFRLAKRADQASADALIEKLVQASRGIFLWAVFRVNTIREDLGRGKTLAIILAEIDSQQRPSLQDLYRTLWYKLDEDLQRRASQAALTMSAGTDVLQRMAGDGGGDVRLVDLALGLSDPLGFRPGIKPWPRCAVTIQLQCRRLAEELTSAWPGFLTTAASKHDGGEWNPSSVIEYCQRSVPEFFELESAMLQTAAKQPGLGDFSPYIALLKSAVQQLKFVPPTTPLRQLWAFATMALLAAHAADSRFPVRSVSSEVVRGYHVLLQELDKTMQLHHDRLQRDRNGKYLGTRIQDPNGIVSIDDHGRDSKRISQIHWSNFHFDPACSHQRGRHDSFISLAVQFGLRIYVAAQFEARPRSRKTMLRPKRGRPLLDYAMVHTPVAPYGLVKSELVKILLDLGASPNDKFEGKTLWERALQWQYSAFVETHADVVRAAGSTSEDARRVAEDRATTFKLLVEKGANVKASIVNSRRQTVSARRVMDESFTPWVRDEVREELLALFPAV</sequence>
<accession>A0AAJ0BKF4</accession>
<reference evidence="3" key="1">
    <citation type="submission" date="2023-06" db="EMBL/GenBank/DDBJ databases">
        <title>Genome-scale phylogeny and comparative genomics of the fungal order Sordariales.</title>
        <authorList>
            <consortium name="Lawrence Berkeley National Laboratory"/>
            <person name="Hensen N."/>
            <person name="Bonometti L."/>
            <person name="Westerberg I."/>
            <person name="Brannstrom I.O."/>
            <person name="Guillou S."/>
            <person name="Cros-Aarteil S."/>
            <person name="Calhoun S."/>
            <person name="Haridas S."/>
            <person name="Kuo A."/>
            <person name="Mondo S."/>
            <person name="Pangilinan J."/>
            <person name="Riley R."/>
            <person name="Labutti K."/>
            <person name="Andreopoulos B."/>
            <person name="Lipzen A."/>
            <person name="Chen C."/>
            <person name="Yanf M."/>
            <person name="Daum C."/>
            <person name="Ng V."/>
            <person name="Clum A."/>
            <person name="Steindorff A."/>
            <person name="Ohm R."/>
            <person name="Martin F."/>
            <person name="Silar P."/>
            <person name="Natvig D."/>
            <person name="Lalanne C."/>
            <person name="Gautier V."/>
            <person name="Ament-Velasquez S.L."/>
            <person name="Kruys A."/>
            <person name="Hutchinson M.I."/>
            <person name="Powell A.J."/>
            <person name="Barry K."/>
            <person name="Miller A.N."/>
            <person name="Grigoriev I.V."/>
            <person name="Debuchy R."/>
            <person name="Gladieux P."/>
            <person name="Thoren M.H."/>
            <person name="Johannesson H."/>
        </authorList>
    </citation>
    <scope>NUCLEOTIDE SEQUENCE</scope>
    <source>
        <strain evidence="3">PSN4</strain>
    </source>
</reference>
<dbReference type="PANTHER" id="PTHR10039:SF5">
    <property type="entry name" value="NACHT DOMAIN-CONTAINING PROTEIN"/>
    <property type="match status" value="1"/>
</dbReference>
<evidence type="ECO:0000313" key="3">
    <source>
        <dbReference type="EMBL" id="KAK1757521.1"/>
    </source>
</evidence>
<dbReference type="Pfam" id="PF24883">
    <property type="entry name" value="NPHP3_N"/>
    <property type="match status" value="1"/>
</dbReference>
<comment type="caution">
    <text evidence="3">The sequence shown here is derived from an EMBL/GenBank/DDBJ whole genome shotgun (WGS) entry which is preliminary data.</text>
</comment>
<dbReference type="PANTHER" id="PTHR10039">
    <property type="entry name" value="AMELOGENIN"/>
    <property type="match status" value="1"/>
</dbReference>
<dbReference type="InterPro" id="IPR007111">
    <property type="entry name" value="NACHT_NTPase"/>
</dbReference>
<dbReference type="InterPro" id="IPR056884">
    <property type="entry name" value="NPHP3-like_N"/>
</dbReference>